<evidence type="ECO:0000313" key="6">
    <source>
        <dbReference type="Proteomes" id="UP000269289"/>
    </source>
</evidence>
<dbReference type="PANTHER" id="PTHR30146">
    <property type="entry name" value="LACI-RELATED TRANSCRIPTIONAL REPRESSOR"/>
    <property type="match status" value="1"/>
</dbReference>
<comment type="caution">
    <text evidence="5">The sequence shown here is derived from an EMBL/GenBank/DDBJ whole genome shotgun (WGS) entry which is preliminary data.</text>
</comment>
<dbReference type="SUPFAM" id="SSF47413">
    <property type="entry name" value="lambda repressor-like DNA-binding domains"/>
    <property type="match status" value="1"/>
</dbReference>
<dbReference type="InterPro" id="IPR010982">
    <property type="entry name" value="Lambda_DNA-bd_dom_sf"/>
</dbReference>
<dbReference type="GO" id="GO:0003700">
    <property type="term" value="F:DNA-binding transcription factor activity"/>
    <property type="evidence" value="ECO:0007669"/>
    <property type="project" value="TreeGrafter"/>
</dbReference>
<proteinExistence type="predicted"/>
<dbReference type="PANTHER" id="PTHR30146:SF109">
    <property type="entry name" value="HTH-TYPE TRANSCRIPTIONAL REGULATOR GALS"/>
    <property type="match status" value="1"/>
</dbReference>
<dbReference type="CDD" id="cd06267">
    <property type="entry name" value="PBP1_LacI_sugar_binding-like"/>
    <property type="match status" value="1"/>
</dbReference>
<dbReference type="InterPro" id="IPR046335">
    <property type="entry name" value="LacI/GalR-like_sensor"/>
</dbReference>
<dbReference type="AlphaFoldDB" id="A0A3M2JG68"/>
<evidence type="ECO:0000259" key="4">
    <source>
        <dbReference type="PROSITE" id="PS50932"/>
    </source>
</evidence>
<feature type="domain" description="HTH lacI-type" evidence="4">
    <location>
        <begin position="1"/>
        <end position="53"/>
    </location>
</feature>
<dbReference type="Gene3D" id="3.40.50.2300">
    <property type="match status" value="2"/>
</dbReference>
<accession>A0A3M2JG68</accession>
<keyword evidence="6" id="KW-1185">Reference proteome</keyword>
<keyword evidence="1" id="KW-0805">Transcription regulation</keyword>
<dbReference type="InterPro" id="IPR000843">
    <property type="entry name" value="HTH_LacI"/>
</dbReference>
<dbReference type="Pfam" id="PF00356">
    <property type="entry name" value="LacI"/>
    <property type="match status" value="1"/>
</dbReference>
<sequence length="335" mass="35058">MADVAVAAGVSVKTVSNVLAEHPGVREETRARVLTAVDALGYRLNPAASRLRSGRTGVIAFALPHLYQPYFGDVAERVIAEGERHGYTVVIEPTDALLARERAVLSGGRAQQVDGAILSPAALGVIDLQGLHVEGPVVLLGARLDDPPADQVVMDDRGASRTAVAHLLAAGRTRIAAVGTTQDGGSADEREAGYRDALTAAGVPVDPALLLDAPDWDRRSSGAAAAVRLLDSGAPFDAVFCFNDAMAFGVLRVLASRGLRVPEDVAVVGFDNTEQSRFSTPPLTSVDPGQEQIARTAVDLLVRRIEGRTGAPEVVVADHHLVVRESSGGPRTPVV</sequence>
<dbReference type="OrthoDB" id="3563699at2"/>
<dbReference type="SUPFAM" id="SSF53822">
    <property type="entry name" value="Periplasmic binding protein-like I"/>
    <property type="match status" value="1"/>
</dbReference>
<evidence type="ECO:0000256" key="2">
    <source>
        <dbReference type="ARBA" id="ARBA00023125"/>
    </source>
</evidence>
<dbReference type="Pfam" id="PF13377">
    <property type="entry name" value="Peripla_BP_3"/>
    <property type="match status" value="1"/>
</dbReference>
<evidence type="ECO:0000313" key="5">
    <source>
        <dbReference type="EMBL" id="RMI09318.1"/>
    </source>
</evidence>
<evidence type="ECO:0000256" key="3">
    <source>
        <dbReference type="ARBA" id="ARBA00023163"/>
    </source>
</evidence>
<organism evidence="5 6">
    <name type="scientific">Cellulomonas triticagri</name>
    <dbReference type="NCBI Taxonomy" id="2483352"/>
    <lineage>
        <taxon>Bacteria</taxon>
        <taxon>Bacillati</taxon>
        <taxon>Actinomycetota</taxon>
        <taxon>Actinomycetes</taxon>
        <taxon>Micrococcales</taxon>
        <taxon>Cellulomonadaceae</taxon>
        <taxon>Cellulomonas</taxon>
    </lineage>
</organism>
<dbReference type="Gene3D" id="1.10.260.40">
    <property type="entry name" value="lambda repressor-like DNA-binding domains"/>
    <property type="match status" value="1"/>
</dbReference>
<gene>
    <name evidence="5" type="ORF">EBM89_10840</name>
</gene>
<dbReference type="InterPro" id="IPR028082">
    <property type="entry name" value="Peripla_BP_I"/>
</dbReference>
<reference evidence="5 6" key="1">
    <citation type="submission" date="2018-10" db="EMBL/GenBank/DDBJ databases">
        <title>Isolation, diversity and antifungal activity of actinobacteria from wheat.</title>
        <authorList>
            <person name="Han C."/>
        </authorList>
    </citation>
    <scope>NUCLEOTIDE SEQUENCE [LARGE SCALE GENOMIC DNA]</scope>
    <source>
        <strain evidence="5 6">NEAU-YY56</strain>
    </source>
</reference>
<dbReference type="Proteomes" id="UP000269289">
    <property type="component" value="Unassembled WGS sequence"/>
</dbReference>
<dbReference type="PROSITE" id="PS50932">
    <property type="entry name" value="HTH_LACI_2"/>
    <property type="match status" value="1"/>
</dbReference>
<dbReference type="SMART" id="SM00354">
    <property type="entry name" value="HTH_LACI"/>
    <property type="match status" value="1"/>
</dbReference>
<dbReference type="GO" id="GO:0000976">
    <property type="term" value="F:transcription cis-regulatory region binding"/>
    <property type="evidence" value="ECO:0007669"/>
    <property type="project" value="TreeGrafter"/>
</dbReference>
<name>A0A3M2JG68_9CELL</name>
<dbReference type="EMBL" id="RFFI01000053">
    <property type="protein sequence ID" value="RMI09318.1"/>
    <property type="molecule type" value="Genomic_DNA"/>
</dbReference>
<keyword evidence="3" id="KW-0804">Transcription</keyword>
<evidence type="ECO:0000256" key="1">
    <source>
        <dbReference type="ARBA" id="ARBA00023015"/>
    </source>
</evidence>
<keyword evidence="2" id="KW-0238">DNA-binding</keyword>
<protein>
    <submittedName>
        <fullName evidence="5">LacI family transcriptional regulator</fullName>
    </submittedName>
</protein>
<dbReference type="CDD" id="cd01392">
    <property type="entry name" value="HTH_LacI"/>
    <property type="match status" value="1"/>
</dbReference>